<dbReference type="PANTHER" id="PTHR12654">
    <property type="entry name" value="BILE ACID BETA-GLUCOSIDASE-RELATED"/>
    <property type="match status" value="1"/>
</dbReference>
<dbReference type="Proteomes" id="UP001249851">
    <property type="component" value="Unassembled WGS sequence"/>
</dbReference>
<gene>
    <name evidence="4" type="ORF">P5673_011902</name>
</gene>
<name>A0AAD9QNF4_ACRCE</name>
<reference evidence="4" key="2">
    <citation type="journal article" date="2023" name="Science">
        <title>Genomic signatures of disease resistance in endangered staghorn corals.</title>
        <authorList>
            <person name="Vollmer S.V."/>
            <person name="Selwyn J.D."/>
            <person name="Despard B.A."/>
            <person name="Roesel C.L."/>
        </authorList>
    </citation>
    <scope>NUCLEOTIDE SEQUENCE</scope>
    <source>
        <strain evidence="4">K2</strain>
    </source>
</reference>
<dbReference type="GO" id="GO:0016020">
    <property type="term" value="C:membrane"/>
    <property type="evidence" value="ECO:0007669"/>
    <property type="project" value="InterPro"/>
</dbReference>
<dbReference type="GO" id="GO:0004348">
    <property type="term" value="F:glucosylceramidase activity"/>
    <property type="evidence" value="ECO:0007669"/>
    <property type="project" value="UniProtKB-EC"/>
</dbReference>
<accession>A0AAD9QNF4</accession>
<keyword evidence="1" id="KW-0443">Lipid metabolism</keyword>
<dbReference type="InterPro" id="IPR052566">
    <property type="entry name" value="Non-lysos_glucosylceramidase"/>
</dbReference>
<comment type="function">
    <text evidence="1">Non-lysosomal glucosylceramidase that catalyzes the hydrolysis of glucosylceramide (GlcCer) to free glucose and ceramide.</text>
</comment>
<keyword evidence="1" id="KW-0326">Glycosidase</keyword>
<dbReference type="InterPro" id="IPR014551">
    <property type="entry name" value="B_Glucosidase_GBA2-typ"/>
</dbReference>
<feature type="domain" description="Glycosyl-hydrolase family 116 N-terminal" evidence="3">
    <location>
        <begin position="81"/>
        <end position="417"/>
    </location>
</feature>
<evidence type="ECO:0000313" key="4">
    <source>
        <dbReference type="EMBL" id="KAK2564462.1"/>
    </source>
</evidence>
<evidence type="ECO:0000256" key="1">
    <source>
        <dbReference type="PIRNR" id="PIRNR028944"/>
    </source>
</evidence>
<dbReference type="InterPro" id="IPR008928">
    <property type="entry name" value="6-hairpin_glycosidase_sf"/>
</dbReference>
<reference evidence="4" key="1">
    <citation type="journal article" date="2023" name="G3 (Bethesda)">
        <title>Whole genome assembly and annotation of the endangered Caribbean coral Acropora cervicornis.</title>
        <authorList>
            <person name="Selwyn J.D."/>
            <person name="Vollmer S.V."/>
        </authorList>
    </citation>
    <scope>NUCLEOTIDE SEQUENCE</scope>
    <source>
        <strain evidence="4">K2</strain>
    </source>
</reference>
<dbReference type="GO" id="GO:0008422">
    <property type="term" value="F:beta-glucosidase activity"/>
    <property type="evidence" value="ECO:0007669"/>
    <property type="project" value="TreeGrafter"/>
</dbReference>
<dbReference type="InterPro" id="IPR024462">
    <property type="entry name" value="GH116_N"/>
</dbReference>
<keyword evidence="1" id="KW-0378">Hydrolase</keyword>
<dbReference type="Pfam" id="PF04685">
    <property type="entry name" value="DUF608"/>
    <property type="match status" value="1"/>
</dbReference>
<feature type="domain" description="Glycosyl-hydrolase family 116 catalytic region" evidence="2">
    <location>
        <begin position="478"/>
        <end position="899"/>
    </location>
</feature>
<dbReference type="InterPro" id="IPR012341">
    <property type="entry name" value="6hp_glycosidase-like_sf"/>
</dbReference>
<organism evidence="4 5">
    <name type="scientific">Acropora cervicornis</name>
    <name type="common">Staghorn coral</name>
    <dbReference type="NCBI Taxonomy" id="6130"/>
    <lineage>
        <taxon>Eukaryota</taxon>
        <taxon>Metazoa</taxon>
        <taxon>Cnidaria</taxon>
        <taxon>Anthozoa</taxon>
        <taxon>Hexacorallia</taxon>
        <taxon>Scleractinia</taxon>
        <taxon>Astrocoeniina</taxon>
        <taxon>Acroporidae</taxon>
        <taxon>Acropora</taxon>
    </lineage>
</organism>
<dbReference type="GO" id="GO:0006680">
    <property type="term" value="P:glucosylceramide catabolic process"/>
    <property type="evidence" value="ECO:0007669"/>
    <property type="project" value="InterPro"/>
</dbReference>
<dbReference type="Gene3D" id="1.50.10.10">
    <property type="match status" value="1"/>
</dbReference>
<evidence type="ECO:0000259" key="3">
    <source>
        <dbReference type="Pfam" id="PF12215"/>
    </source>
</evidence>
<evidence type="ECO:0000259" key="2">
    <source>
        <dbReference type="Pfam" id="PF04685"/>
    </source>
</evidence>
<keyword evidence="1" id="KW-0472">Membrane</keyword>
<comment type="caution">
    <text evidence="4">The sequence shown here is derived from an EMBL/GenBank/DDBJ whole genome shotgun (WGS) entry which is preliminary data.</text>
</comment>
<proteinExistence type="inferred from homology"/>
<sequence>MATSSTEEESEDSLPKYGWRVHLDNTFSHKPQPCYLPRWTQIPRLIGLGWRFMKYASRERKNGRVPFIDPFATNPCRQVYGVPLGGIGCGSIGRGWKGDFNRWQLTPGMYNYTYVEANQFIVCVRKKGRTTYQAVLSPNRPNGVLCGRSLQGWNWGFNGAHATYHALYPRAWTIYYLPGQNIRLVCRQISPVFPNDYKDTSLPVAVFVWEVENNNDEEVEVAIMFSFQNSDGTPNDVSCGHYNESFTCRLGSHSSGENNVLDKRNSFKGSVSSSEVTGVLLHHKHPSQPYTFGIAAKAQHQAGKNTITVTTKTSFDAQTPCRRVWEDLLDDGKLNSTTGPSEPSQQEQTLCAAVAATTKVTSRGKAKLEFSLCWDNPVVHFGSAKTKHYRFYTRFFGRHGNASKGLCCHALKHYPLWESKIDAWQEPILQDDSLPSWYKSALFNELYFVADGGTVWLDVSNIADNKKTPIPDFVKEYGRFAYLEGHEYRMYNTYDVHFYASFALALLWPKLQLSLQYDIAQAVNKADTQVMLTMMNGRNCRRKVPGCVPHDIGDPADEPWEKVNAYTIHDTAHWKDLNLKFVLQVYRDYKMTEDSTFLQDMWPITKTVMSKTLIYDTDGDGLIENSGFADQTYDAWPVTGPSAYCGGLWLAALRVMQEISTILGFPDDAAKYANILANGKKAYHSLLWNGVSIGMPEKFMTKRESNPDLFDASAVPYQLSCQANCEPTFELSCLRALHRYRTGQGFYYKYDSSNSKYSNSIMADQMAGQWYLKACNLAQSPTDQVFPRENVVSALLAVYKHNVLQFQEGTMGAVNGMRPNGQVDTSSLQAEEVWTGVTYAVAAAMIQEGLVEEGFKTASGIYNTCFERLGMGFQTPEAIVANGNFRSLAYMRPLSIWAMQWALENRHKPDEMPATQDDTAGPCKELIQNNGVCKVSDDG</sequence>
<evidence type="ECO:0000313" key="5">
    <source>
        <dbReference type="Proteomes" id="UP001249851"/>
    </source>
</evidence>
<dbReference type="PANTHER" id="PTHR12654:SF0">
    <property type="entry name" value="NON-LYSOSOMAL GLUCOSYLCERAMIDASE"/>
    <property type="match status" value="1"/>
</dbReference>
<dbReference type="AlphaFoldDB" id="A0AAD9QNF4"/>
<dbReference type="EC" id="3.2.1.45" evidence="1"/>
<dbReference type="Pfam" id="PF12215">
    <property type="entry name" value="Glyco_hydr_116N"/>
    <property type="match status" value="1"/>
</dbReference>
<keyword evidence="5" id="KW-1185">Reference proteome</keyword>
<dbReference type="PIRSF" id="PIRSF028944">
    <property type="entry name" value="Beta_gluc_GBA2"/>
    <property type="match status" value="1"/>
</dbReference>
<comment type="catalytic activity">
    <reaction evidence="1">
        <text>a beta-D-glucosyl-(1&lt;-&gt;1')-N-acylsphing-4-enine + H2O = an N-acylsphing-4-enine + D-glucose</text>
        <dbReference type="Rhea" id="RHEA:13269"/>
        <dbReference type="ChEBI" id="CHEBI:4167"/>
        <dbReference type="ChEBI" id="CHEBI:15377"/>
        <dbReference type="ChEBI" id="CHEBI:22801"/>
        <dbReference type="ChEBI" id="CHEBI:52639"/>
        <dbReference type="EC" id="3.2.1.45"/>
    </reaction>
</comment>
<dbReference type="InterPro" id="IPR006775">
    <property type="entry name" value="GH116_catalytic"/>
</dbReference>
<protein>
    <recommendedName>
        <fullName evidence="1">Non-lysosomal glucosylceramidase</fullName>
        <shortName evidence="1">NLGase</shortName>
        <ecNumber evidence="1">3.2.1.45</ecNumber>
    </recommendedName>
</protein>
<comment type="similarity">
    <text evidence="1">Belongs to the non-lysosomal glucosylceramidase family.</text>
</comment>
<dbReference type="EMBL" id="JARQWQ010000022">
    <property type="protein sequence ID" value="KAK2564462.1"/>
    <property type="molecule type" value="Genomic_DNA"/>
</dbReference>
<dbReference type="SUPFAM" id="SSF48208">
    <property type="entry name" value="Six-hairpin glycosidases"/>
    <property type="match status" value="1"/>
</dbReference>
<dbReference type="GO" id="GO:0005975">
    <property type="term" value="P:carbohydrate metabolic process"/>
    <property type="evidence" value="ECO:0007669"/>
    <property type="project" value="InterPro"/>
</dbReference>